<dbReference type="AlphaFoldDB" id="A0A1P8EFZ8"/>
<reference evidence="2 3" key="1">
    <citation type="submission" date="2016-08" db="EMBL/GenBank/DDBJ databases">
        <title>Complete genome sequence of Acinetobacter baylyi strain GFJ2.</title>
        <authorList>
            <person name="Tabata M."/>
            <person name="Kuboki S."/>
            <person name="Gibu N."/>
            <person name="Kinouchi Y."/>
            <person name="Vangnai A."/>
            <person name="Kasai D."/>
            <person name="Fukuda M."/>
        </authorList>
    </citation>
    <scope>NUCLEOTIDE SEQUENCE [LARGE SCALE GENOMIC DNA]</scope>
    <source>
        <strain evidence="2 3">GFJ2</strain>
    </source>
</reference>
<sequence length="155" mass="18409">MKIRLCYSSIRPVDAGDLIEDLNDILSKARDFNAKHQIYGVLYYANNAFFQCLEGEEEILNDLMQRIMQDPRHHEINVFKAIEIKRIYFKKWSMKYVQKSSKIDLFFQQLDADGFHPSMLNEDVLPQFVNELLQEKQTKLRRKVGLHQRGINPYL</sequence>
<gene>
    <name evidence="2" type="ORF">BEN76_03550</name>
</gene>
<evidence type="ECO:0000313" key="3">
    <source>
        <dbReference type="Proteomes" id="UP000185674"/>
    </source>
</evidence>
<name>A0A1P8EFZ8_9GAMM</name>
<dbReference type="GO" id="GO:0071949">
    <property type="term" value="F:FAD binding"/>
    <property type="evidence" value="ECO:0007669"/>
    <property type="project" value="InterPro"/>
</dbReference>
<dbReference type="InterPro" id="IPR007024">
    <property type="entry name" value="BLUF_domain"/>
</dbReference>
<accession>A0A1P8EFZ8</accession>
<evidence type="ECO:0000313" key="2">
    <source>
        <dbReference type="EMBL" id="APV35143.1"/>
    </source>
</evidence>
<protein>
    <submittedName>
        <fullName evidence="2">Blue light sensor protein</fullName>
    </submittedName>
</protein>
<dbReference type="SUPFAM" id="SSF54975">
    <property type="entry name" value="Acylphosphatase/BLUF domain-like"/>
    <property type="match status" value="1"/>
</dbReference>
<proteinExistence type="predicted"/>
<dbReference type="STRING" id="487316.BEN76_03550"/>
<dbReference type="eggNOG" id="COG3431">
    <property type="taxonomic scope" value="Bacteria"/>
</dbReference>
<feature type="domain" description="BLUF" evidence="1">
    <location>
        <begin position="2"/>
        <end position="95"/>
    </location>
</feature>
<dbReference type="KEGG" id="asol:BEN76_03550"/>
<dbReference type="SMART" id="SM01034">
    <property type="entry name" value="BLUF"/>
    <property type="match status" value="1"/>
</dbReference>
<dbReference type="EMBL" id="CP016896">
    <property type="protein sequence ID" value="APV35143.1"/>
    <property type="molecule type" value="Genomic_DNA"/>
</dbReference>
<dbReference type="InterPro" id="IPR036046">
    <property type="entry name" value="Acylphosphatase-like_dom_sf"/>
</dbReference>
<dbReference type="PROSITE" id="PS50925">
    <property type="entry name" value="BLUF"/>
    <property type="match status" value="1"/>
</dbReference>
<dbReference type="Proteomes" id="UP000185674">
    <property type="component" value="Chromosome"/>
</dbReference>
<dbReference type="Pfam" id="PF04940">
    <property type="entry name" value="BLUF"/>
    <property type="match status" value="1"/>
</dbReference>
<dbReference type="Gene3D" id="3.30.70.100">
    <property type="match status" value="1"/>
</dbReference>
<dbReference type="GO" id="GO:0009882">
    <property type="term" value="F:blue light photoreceptor activity"/>
    <property type="evidence" value="ECO:0007669"/>
    <property type="project" value="InterPro"/>
</dbReference>
<evidence type="ECO:0000259" key="1">
    <source>
        <dbReference type="PROSITE" id="PS50925"/>
    </source>
</evidence>
<dbReference type="RefSeq" id="WP_076032268.1">
    <property type="nucleotide sequence ID" value="NZ_CP016896.1"/>
</dbReference>
<organism evidence="2 3">
    <name type="scientific">Acinetobacter soli</name>
    <dbReference type="NCBI Taxonomy" id="487316"/>
    <lineage>
        <taxon>Bacteria</taxon>
        <taxon>Pseudomonadati</taxon>
        <taxon>Pseudomonadota</taxon>
        <taxon>Gammaproteobacteria</taxon>
        <taxon>Moraxellales</taxon>
        <taxon>Moraxellaceae</taxon>
        <taxon>Acinetobacter</taxon>
    </lineage>
</organism>